<dbReference type="EMBL" id="BJWL01000029">
    <property type="protein sequence ID" value="GFZ21467.1"/>
    <property type="molecule type" value="Genomic_DNA"/>
</dbReference>
<gene>
    <name evidence="2" type="ORF">Acr_29g0006290</name>
</gene>
<accession>A0A7J0HEC3</accession>
<organism evidence="2 3">
    <name type="scientific">Actinidia rufa</name>
    <dbReference type="NCBI Taxonomy" id="165716"/>
    <lineage>
        <taxon>Eukaryota</taxon>
        <taxon>Viridiplantae</taxon>
        <taxon>Streptophyta</taxon>
        <taxon>Embryophyta</taxon>
        <taxon>Tracheophyta</taxon>
        <taxon>Spermatophyta</taxon>
        <taxon>Magnoliopsida</taxon>
        <taxon>eudicotyledons</taxon>
        <taxon>Gunneridae</taxon>
        <taxon>Pentapetalae</taxon>
        <taxon>asterids</taxon>
        <taxon>Ericales</taxon>
        <taxon>Actinidiaceae</taxon>
        <taxon>Actinidia</taxon>
    </lineage>
</organism>
<evidence type="ECO:0000256" key="1">
    <source>
        <dbReference type="SAM" id="Phobius"/>
    </source>
</evidence>
<proteinExistence type="predicted"/>
<dbReference type="AlphaFoldDB" id="A0A7J0HEC3"/>
<dbReference type="InterPro" id="IPR025322">
    <property type="entry name" value="PADRE_dom"/>
</dbReference>
<keyword evidence="1" id="KW-1133">Transmembrane helix</keyword>
<dbReference type="Proteomes" id="UP000585474">
    <property type="component" value="Unassembled WGS sequence"/>
</dbReference>
<dbReference type="PANTHER" id="PTHR33148:SF3">
    <property type="entry name" value="DUF4228 DOMAIN PROTEIN"/>
    <property type="match status" value="1"/>
</dbReference>
<keyword evidence="1" id="KW-0812">Transmembrane</keyword>
<dbReference type="Pfam" id="PF14009">
    <property type="entry name" value="PADRE"/>
    <property type="match status" value="1"/>
</dbReference>
<feature type="transmembrane region" description="Helical" evidence="1">
    <location>
        <begin position="215"/>
        <end position="241"/>
    </location>
</feature>
<name>A0A7J0HEC3_9ERIC</name>
<evidence type="ECO:0000313" key="3">
    <source>
        <dbReference type="Proteomes" id="UP000585474"/>
    </source>
</evidence>
<dbReference type="OrthoDB" id="676555at2759"/>
<keyword evidence="1" id="KW-0472">Membrane</keyword>
<keyword evidence="3" id="KW-1185">Reference proteome</keyword>
<protein>
    <recommendedName>
        <fullName evidence="4">Plastid movement impaired protein</fullName>
    </recommendedName>
</protein>
<comment type="caution">
    <text evidence="2">The sequence shown here is derived from an EMBL/GenBank/DDBJ whole genome shotgun (WGS) entry which is preliminary data.</text>
</comment>
<sequence length="243" mass="27251">MGNILGEKKSTTSIMKINGETLKLKTPVQAGEIVKDYPGHVLLESEAVKHFGVRAKPLEARQELEPNMLYFLVDLPKFREKEPRKVRSGIDLSAKERLESLMISRRSVSDLSLTLEERERLDIGIPTRVKVRVSKAEMLKFMRESKDESEITEKILGLCMENKAAHNSGVLPQGGGAPPLLHHQQLHCKGGHGRVVKAGLKAREVCFLPHYIDSCFMACSLCFLIFFACCISIFIKCWVAFGL</sequence>
<evidence type="ECO:0008006" key="4">
    <source>
        <dbReference type="Google" id="ProtNLM"/>
    </source>
</evidence>
<dbReference type="PANTHER" id="PTHR33148">
    <property type="entry name" value="PLASTID MOVEMENT IMPAIRED PROTEIN-RELATED"/>
    <property type="match status" value="1"/>
</dbReference>
<evidence type="ECO:0000313" key="2">
    <source>
        <dbReference type="EMBL" id="GFZ21467.1"/>
    </source>
</evidence>
<reference evidence="2 3" key="1">
    <citation type="submission" date="2019-07" db="EMBL/GenBank/DDBJ databases">
        <title>De Novo Assembly of kiwifruit Actinidia rufa.</title>
        <authorList>
            <person name="Sugita-Konishi S."/>
            <person name="Sato K."/>
            <person name="Mori E."/>
            <person name="Abe Y."/>
            <person name="Kisaki G."/>
            <person name="Hamano K."/>
            <person name="Suezawa K."/>
            <person name="Otani M."/>
            <person name="Fukuda T."/>
            <person name="Manabe T."/>
            <person name="Gomi K."/>
            <person name="Tabuchi M."/>
            <person name="Akimitsu K."/>
            <person name="Kataoka I."/>
        </authorList>
    </citation>
    <scope>NUCLEOTIDE SEQUENCE [LARGE SCALE GENOMIC DNA]</scope>
    <source>
        <strain evidence="3">cv. Fuchu</strain>
    </source>
</reference>